<dbReference type="InterPro" id="IPR011059">
    <property type="entry name" value="Metal-dep_hydrolase_composite"/>
</dbReference>
<evidence type="ECO:0000259" key="2">
    <source>
        <dbReference type="Pfam" id="PF01979"/>
    </source>
</evidence>
<dbReference type="Gene3D" id="2.30.40.10">
    <property type="entry name" value="Urease, subunit C, domain 1"/>
    <property type="match status" value="1"/>
</dbReference>
<feature type="domain" description="Amidohydrolase-related" evidence="2">
    <location>
        <begin position="114"/>
        <end position="485"/>
    </location>
</feature>
<dbReference type="SMR" id="A0A0D1YFS2"/>
<dbReference type="GO" id="GO:0016810">
    <property type="term" value="F:hydrolase activity, acting on carbon-nitrogen (but not peptide) bonds"/>
    <property type="evidence" value="ECO:0007669"/>
    <property type="project" value="InterPro"/>
</dbReference>
<dbReference type="InterPro" id="IPR057744">
    <property type="entry name" value="OTAase-like"/>
</dbReference>
<dbReference type="OrthoDB" id="194468at2759"/>
<dbReference type="PANTHER" id="PTHR43135:SF3">
    <property type="entry name" value="ALPHA-D-RIBOSE 1-METHYLPHOSPHONATE 5-TRIPHOSPHATE DIPHOSPHATASE"/>
    <property type="match status" value="1"/>
</dbReference>
<accession>A0A0D1YFS2</accession>
<dbReference type="InterPro" id="IPR051781">
    <property type="entry name" value="Metallo-dep_Hydrolase"/>
</dbReference>
<evidence type="ECO:0000256" key="1">
    <source>
        <dbReference type="SAM" id="MobiDB-lite"/>
    </source>
</evidence>
<dbReference type="STRING" id="1016849.A0A0D1YFS2"/>
<proteinExistence type="predicted"/>
<evidence type="ECO:0000313" key="3">
    <source>
        <dbReference type="EMBL" id="KIV79734.1"/>
    </source>
</evidence>
<dbReference type="InterPro" id="IPR032466">
    <property type="entry name" value="Metal_Hydrolase"/>
</dbReference>
<organism evidence="3 4">
    <name type="scientific">Exophiala sideris</name>
    <dbReference type="NCBI Taxonomy" id="1016849"/>
    <lineage>
        <taxon>Eukaryota</taxon>
        <taxon>Fungi</taxon>
        <taxon>Dikarya</taxon>
        <taxon>Ascomycota</taxon>
        <taxon>Pezizomycotina</taxon>
        <taxon>Eurotiomycetes</taxon>
        <taxon>Chaetothyriomycetidae</taxon>
        <taxon>Chaetothyriales</taxon>
        <taxon>Herpotrichiellaceae</taxon>
        <taxon>Exophiala</taxon>
    </lineage>
</organism>
<feature type="compositionally biased region" description="Polar residues" evidence="1">
    <location>
        <begin position="1"/>
        <end position="21"/>
    </location>
</feature>
<name>A0A0D1YFS2_9EURO</name>
<sequence>MTRRQILSPQPSTSLSDNKSPQPDDASHSLPSSVHHAYPEQEEASPQPLSLSQAPTALAKHSTHLINAELLIPGRGKPMTHVTVVIKDDKIQEIHSTASLPAHLQSLPSTKVPVLLPGLWDCHTHLLGSKSFNFGPILLDSTATAGARLAINVQDILMSGFTSIRDLGGFAIELAQAIEEGSLIGPHIYSAGAAISQTSGHGDVFDLPSGFVTSCLGVRDTQANNFAPGHGPLLIADGIDEVRRAVRLLTRRGAKCIKVFSSGGVLSIADDPLRQQFSLDELRVIVEEANRAGRVVAAHCHGKVGIMAALHAGVHTIEHGTYMDEECVELMKKNGVVYVPTRTIVKVGVDHPELMSPESYKKMLETAKHHLAAYRLAVKSGVKIALGTDLGISTPTTHPLALGKSGGELTYAVSDGGMTPLLAIEAATAMGPEVLGDLGMAPKTGIIAPGYDADLIALPEDPLDDKMDLFKDPANITHVWKSGKLFKRPPSGGRDSS</sequence>
<gene>
    <name evidence="3" type="ORF">PV11_07279</name>
</gene>
<evidence type="ECO:0000313" key="4">
    <source>
        <dbReference type="Proteomes" id="UP000053599"/>
    </source>
</evidence>
<feature type="region of interest" description="Disordered" evidence="1">
    <location>
        <begin position="1"/>
        <end position="51"/>
    </location>
</feature>
<dbReference type="InterPro" id="IPR006680">
    <property type="entry name" value="Amidohydro-rel"/>
</dbReference>
<dbReference type="SUPFAM" id="SSF51338">
    <property type="entry name" value="Composite domain of metallo-dependent hydrolases"/>
    <property type="match status" value="2"/>
</dbReference>
<dbReference type="Proteomes" id="UP000053599">
    <property type="component" value="Unassembled WGS sequence"/>
</dbReference>
<dbReference type="Pfam" id="PF01979">
    <property type="entry name" value="Amidohydro_1"/>
    <property type="match status" value="1"/>
</dbReference>
<dbReference type="PANTHER" id="PTHR43135">
    <property type="entry name" value="ALPHA-D-RIBOSE 1-METHYLPHOSPHONATE 5-TRIPHOSPHATE DIPHOSPHATASE"/>
    <property type="match status" value="1"/>
</dbReference>
<reference evidence="3 4" key="1">
    <citation type="submission" date="2015-01" db="EMBL/GenBank/DDBJ databases">
        <title>The Genome Sequence of Exophiala sideris CBS121828.</title>
        <authorList>
            <consortium name="The Broad Institute Genomics Platform"/>
            <person name="Cuomo C."/>
            <person name="de Hoog S."/>
            <person name="Gorbushina A."/>
            <person name="Stielow B."/>
            <person name="Teixiera M."/>
            <person name="Abouelleil A."/>
            <person name="Chapman S.B."/>
            <person name="Priest M."/>
            <person name="Young S.K."/>
            <person name="Wortman J."/>
            <person name="Nusbaum C."/>
            <person name="Birren B."/>
        </authorList>
    </citation>
    <scope>NUCLEOTIDE SEQUENCE [LARGE SCALE GENOMIC DNA]</scope>
    <source>
        <strain evidence="3 4">CBS 121828</strain>
    </source>
</reference>
<dbReference type="AlphaFoldDB" id="A0A0D1YFS2"/>
<dbReference type="Gene3D" id="3.20.20.140">
    <property type="entry name" value="Metal-dependent hydrolases"/>
    <property type="match status" value="1"/>
</dbReference>
<dbReference type="HOGENOM" id="CLU_023620_2_1_1"/>
<dbReference type="CDD" id="cd01299">
    <property type="entry name" value="Met_dep_hydrolase_A"/>
    <property type="match status" value="1"/>
</dbReference>
<dbReference type="EMBL" id="KN846953">
    <property type="protein sequence ID" value="KIV79734.1"/>
    <property type="molecule type" value="Genomic_DNA"/>
</dbReference>
<protein>
    <recommendedName>
        <fullName evidence="2">Amidohydrolase-related domain-containing protein</fullName>
    </recommendedName>
</protein>
<dbReference type="SUPFAM" id="SSF51556">
    <property type="entry name" value="Metallo-dependent hydrolases"/>
    <property type="match status" value="1"/>
</dbReference>